<dbReference type="EMBL" id="NBIV01000070">
    <property type="protein sequence ID" value="PXF45119.1"/>
    <property type="molecule type" value="Genomic_DNA"/>
</dbReference>
<sequence>MSRFLGCGCPQRPLYEVEPCVWAGRSNGWEAVPELTDEFRANSLDLRKWFPYSPFSFGTKPGLFVPSNVSVSDQKAWLTPKREMLPDDAPGGYEGWTTGALVSQYKQLYGYFECSFKASDTALASRFMLVGKRKKKRMSVDVFSYSAHEENKELVFMDALFATKDEDGKAVEAKHPLKKIILDMPDHPVTVGIDWTPDHLKTYVDGHVIRNLENKYWHSPMQIGFFLETIPDRFGVPNENQLKRRAAMEIYYVRTWQRTSSVRQERISSLDGEL</sequence>
<evidence type="ECO:0000313" key="2">
    <source>
        <dbReference type="EMBL" id="PXF45119.1"/>
    </source>
</evidence>
<name>A0A2V3ISP4_9FLOR</name>
<proteinExistence type="predicted"/>
<dbReference type="InterPro" id="IPR000757">
    <property type="entry name" value="Beta-glucanase-like"/>
</dbReference>
<dbReference type="OrthoDB" id="10360137at2759"/>
<feature type="domain" description="GH16" evidence="1">
    <location>
        <begin position="27"/>
        <end position="261"/>
    </location>
</feature>
<dbReference type="GO" id="GO:0005975">
    <property type="term" value="P:carbohydrate metabolic process"/>
    <property type="evidence" value="ECO:0007669"/>
    <property type="project" value="InterPro"/>
</dbReference>
<evidence type="ECO:0000313" key="3">
    <source>
        <dbReference type="Proteomes" id="UP000247409"/>
    </source>
</evidence>
<dbReference type="Proteomes" id="UP000247409">
    <property type="component" value="Unassembled WGS sequence"/>
</dbReference>
<dbReference type="GO" id="GO:0004553">
    <property type="term" value="F:hydrolase activity, hydrolyzing O-glycosyl compounds"/>
    <property type="evidence" value="ECO:0007669"/>
    <property type="project" value="InterPro"/>
</dbReference>
<evidence type="ECO:0000259" key="1">
    <source>
        <dbReference type="PROSITE" id="PS51762"/>
    </source>
</evidence>
<dbReference type="Pfam" id="PF00722">
    <property type="entry name" value="Glyco_hydro_16"/>
    <property type="match status" value="1"/>
</dbReference>
<dbReference type="InterPro" id="IPR013320">
    <property type="entry name" value="ConA-like_dom_sf"/>
</dbReference>
<dbReference type="AlphaFoldDB" id="A0A2V3ISP4"/>
<organism evidence="2 3">
    <name type="scientific">Gracilariopsis chorda</name>
    <dbReference type="NCBI Taxonomy" id="448386"/>
    <lineage>
        <taxon>Eukaryota</taxon>
        <taxon>Rhodophyta</taxon>
        <taxon>Florideophyceae</taxon>
        <taxon>Rhodymeniophycidae</taxon>
        <taxon>Gracilariales</taxon>
        <taxon>Gracilariaceae</taxon>
        <taxon>Gracilariopsis</taxon>
    </lineage>
</organism>
<dbReference type="Gene3D" id="2.60.120.200">
    <property type="match status" value="1"/>
</dbReference>
<dbReference type="PROSITE" id="PS51762">
    <property type="entry name" value="GH16_2"/>
    <property type="match status" value="1"/>
</dbReference>
<keyword evidence="3" id="KW-1185">Reference proteome</keyword>
<gene>
    <name evidence="2" type="ORF">BWQ96_05158</name>
</gene>
<dbReference type="SUPFAM" id="SSF49899">
    <property type="entry name" value="Concanavalin A-like lectins/glucanases"/>
    <property type="match status" value="1"/>
</dbReference>
<reference evidence="2 3" key="1">
    <citation type="journal article" date="2018" name="Mol. Biol. Evol.">
        <title>Analysis of the draft genome of the red seaweed Gracilariopsis chorda provides insights into genome size evolution in Rhodophyta.</title>
        <authorList>
            <person name="Lee J."/>
            <person name="Yang E.C."/>
            <person name="Graf L."/>
            <person name="Yang J.H."/>
            <person name="Qiu H."/>
            <person name="Zel Zion U."/>
            <person name="Chan C.X."/>
            <person name="Stephens T.G."/>
            <person name="Weber A.P.M."/>
            <person name="Boo G.H."/>
            <person name="Boo S.M."/>
            <person name="Kim K.M."/>
            <person name="Shin Y."/>
            <person name="Jung M."/>
            <person name="Lee S.J."/>
            <person name="Yim H.S."/>
            <person name="Lee J.H."/>
            <person name="Bhattacharya D."/>
            <person name="Yoon H.S."/>
        </authorList>
    </citation>
    <scope>NUCLEOTIDE SEQUENCE [LARGE SCALE GENOMIC DNA]</scope>
    <source>
        <strain evidence="2 3">SKKU-2015</strain>
        <tissue evidence="2">Whole body</tissue>
    </source>
</reference>
<accession>A0A2V3ISP4</accession>
<comment type="caution">
    <text evidence="2">The sequence shown here is derived from an EMBL/GenBank/DDBJ whole genome shotgun (WGS) entry which is preliminary data.</text>
</comment>
<protein>
    <submittedName>
        <fullName evidence="2">Beta-porphyranase B</fullName>
    </submittedName>
</protein>